<dbReference type="PROSITE" id="PS51257">
    <property type="entry name" value="PROKAR_LIPOPROTEIN"/>
    <property type="match status" value="1"/>
</dbReference>
<dbReference type="Proteomes" id="UP000240708">
    <property type="component" value="Unassembled WGS sequence"/>
</dbReference>
<accession>A0A2P8EEV3</accession>
<dbReference type="Pfam" id="PF25990">
    <property type="entry name" value="Beta-barrel_YknX"/>
    <property type="match status" value="1"/>
</dbReference>
<reference evidence="5 6" key="1">
    <citation type="submission" date="2018-03" db="EMBL/GenBank/DDBJ databases">
        <title>Genomic Encyclopedia of Archaeal and Bacterial Type Strains, Phase II (KMG-II): from individual species to whole genera.</title>
        <authorList>
            <person name="Goeker M."/>
        </authorList>
    </citation>
    <scope>NUCLEOTIDE SEQUENCE [LARGE SCALE GENOMIC DNA]</scope>
    <source>
        <strain evidence="5 6">DSM 28057</strain>
    </source>
</reference>
<dbReference type="OrthoDB" id="869610at2"/>
<evidence type="ECO:0000313" key="6">
    <source>
        <dbReference type="Proteomes" id="UP000240708"/>
    </source>
</evidence>
<evidence type="ECO:0000256" key="1">
    <source>
        <dbReference type="ARBA" id="ARBA00004196"/>
    </source>
</evidence>
<feature type="domain" description="YknX-like beta-barrel" evidence="4">
    <location>
        <begin position="232"/>
        <end position="277"/>
    </location>
</feature>
<dbReference type="PANTHER" id="PTHR32347">
    <property type="entry name" value="EFFLUX SYSTEM COMPONENT YKNX-RELATED"/>
    <property type="match status" value="1"/>
</dbReference>
<evidence type="ECO:0000256" key="3">
    <source>
        <dbReference type="SAM" id="Coils"/>
    </source>
</evidence>
<dbReference type="GO" id="GO:0030313">
    <property type="term" value="C:cell envelope"/>
    <property type="evidence" value="ECO:0007669"/>
    <property type="project" value="UniProtKB-SubCell"/>
</dbReference>
<dbReference type="InterPro" id="IPR050465">
    <property type="entry name" value="UPF0194_transport"/>
</dbReference>
<evidence type="ECO:0000313" key="5">
    <source>
        <dbReference type="EMBL" id="PSL07998.1"/>
    </source>
</evidence>
<organism evidence="5 6">
    <name type="scientific">Cecembia rubra</name>
    <dbReference type="NCBI Taxonomy" id="1485585"/>
    <lineage>
        <taxon>Bacteria</taxon>
        <taxon>Pseudomonadati</taxon>
        <taxon>Bacteroidota</taxon>
        <taxon>Cytophagia</taxon>
        <taxon>Cytophagales</taxon>
        <taxon>Cyclobacteriaceae</taxon>
        <taxon>Cecembia</taxon>
    </lineage>
</organism>
<evidence type="ECO:0000259" key="4">
    <source>
        <dbReference type="Pfam" id="PF25990"/>
    </source>
</evidence>
<feature type="coiled-coil region" evidence="3">
    <location>
        <begin position="99"/>
        <end position="126"/>
    </location>
</feature>
<comment type="caution">
    <text evidence="5">The sequence shown here is derived from an EMBL/GenBank/DDBJ whole genome shotgun (WGS) entry which is preliminary data.</text>
</comment>
<dbReference type="SUPFAM" id="SSF111369">
    <property type="entry name" value="HlyD-like secretion proteins"/>
    <property type="match status" value="1"/>
</dbReference>
<dbReference type="PANTHER" id="PTHR32347:SF14">
    <property type="entry name" value="EFFLUX SYSTEM COMPONENT YKNX-RELATED"/>
    <property type="match status" value="1"/>
</dbReference>
<evidence type="ECO:0000256" key="2">
    <source>
        <dbReference type="ARBA" id="ARBA00023054"/>
    </source>
</evidence>
<dbReference type="RefSeq" id="WP_106566020.1">
    <property type="nucleotide sequence ID" value="NZ_JAUVYL010000035.1"/>
</dbReference>
<keyword evidence="6" id="KW-1185">Reference proteome</keyword>
<gene>
    <name evidence="5" type="ORF">CLV48_101940</name>
</gene>
<dbReference type="Gene3D" id="2.40.30.170">
    <property type="match status" value="1"/>
</dbReference>
<dbReference type="Gene3D" id="2.40.50.100">
    <property type="match status" value="1"/>
</dbReference>
<keyword evidence="2 3" id="KW-0175">Coiled coil</keyword>
<comment type="subcellular location">
    <subcellularLocation>
        <location evidence="1">Cell envelope</location>
    </subcellularLocation>
</comment>
<protein>
    <submittedName>
        <fullName evidence="5">Multidrug efflux pump subunit AcrA (Membrane-fusion protein)</fullName>
    </submittedName>
</protein>
<dbReference type="AlphaFoldDB" id="A0A2P8EEV3"/>
<name>A0A2P8EEV3_9BACT</name>
<sequence length="361" mass="40924">MRPWFYLIFFLILLGYSCGQKEETVFPQKENISESVFASGLIKSKGQYRAFANTSGILKSIYVKEGDQVNAGDIIVEISNEATRLNRETAEIALAYADRRENFAKLKDLEINIELAKNRYENDSMLLERQKKLWAQGIGKAIDLEQRQLNFDNSKTAFNSAMLRYGDLKREMDFNEKNAGKSLALSRSLESDLFLKSKIVGKVYALLVEVGEMVNPQTPLAIIGSSDDFLLEMQVDEYDIVKIKMGQKILVTMDSYKGEVFEAKVSKINPIMDERNKSFTVEGEFVQRPEILYPNLNFEANIIIQFKENVLTIPRAFLFGEKFVINSKGDTLPVQTGLKGFQKVEILGGIEESTAIKKPKS</sequence>
<dbReference type="InterPro" id="IPR058636">
    <property type="entry name" value="Beta-barrel_YknX"/>
</dbReference>
<dbReference type="EMBL" id="PYGF01000001">
    <property type="protein sequence ID" value="PSL07998.1"/>
    <property type="molecule type" value="Genomic_DNA"/>
</dbReference>
<proteinExistence type="predicted"/>